<dbReference type="SUPFAM" id="SSF48726">
    <property type="entry name" value="Immunoglobulin"/>
    <property type="match status" value="1"/>
</dbReference>
<evidence type="ECO:0000313" key="4">
    <source>
        <dbReference type="RefSeq" id="XP_026679193.1"/>
    </source>
</evidence>
<organism evidence="3 4">
    <name type="scientific">Diaphorina citri</name>
    <name type="common">Asian citrus psyllid</name>
    <dbReference type="NCBI Taxonomy" id="121845"/>
    <lineage>
        <taxon>Eukaryota</taxon>
        <taxon>Metazoa</taxon>
        <taxon>Ecdysozoa</taxon>
        <taxon>Arthropoda</taxon>
        <taxon>Hexapoda</taxon>
        <taxon>Insecta</taxon>
        <taxon>Pterygota</taxon>
        <taxon>Neoptera</taxon>
        <taxon>Paraneoptera</taxon>
        <taxon>Hemiptera</taxon>
        <taxon>Sternorrhyncha</taxon>
        <taxon>Psylloidea</taxon>
        <taxon>Psyllidae</taxon>
        <taxon>Diaphorininae</taxon>
        <taxon>Diaphorina</taxon>
    </lineage>
</organism>
<dbReference type="PaxDb" id="121845-A0A3Q0IWY2"/>
<gene>
    <name evidence="4" type="primary">LOC113467292</name>
</gene>
<dbReference type="RefSeq" id="XP_026679193.1">
    <property type="nucleotide sequence ID" value="XM_026823392.1"/>
</dbReference>
<proteinExistence type="predicted"/>
<keyword evidence="1" id="KW-0393">Immunoglobulin domain</keyword>
<dbReference type="InterPro" id="IPR007110">
    <property type="entry name" value="Ig-like_dom"/>
</dbReference>
<dbReference type="GeneID" id="113467292"/>
<name>A0A3Q0IWY2_DIACI</name>
<evidence type="ECO:0000256" key="1">
    <source>
        <dbReference type="ARBA" id="ARBA00023319"/>
    </source>
</evidence>
<protein>
    <submittedName>
        <fullName evidence="4">Protein sidekick-like</fullName>
    </submittedName>
</protein>
<evidence type="ECO:0000259" key="2">
    <source>
        <dbReference type="PROSITE" id="PS50835"/>
    </source>
</evidence>
<dbReference type="PANTHER" id="PTHR10075">
    <property type="entry name" value="BASIGIN RELATED"/>
    <property type="match status" value="1"/>
</dbReference>
<dbReference type="Pfam" id="PF13927">
    <property type="entry name" value="Ig_3"/>
    <property type="match status" value="1"/>
</dbReference>
<dbReference type="InterPro" id="IPR013783">
    <property type="entry name" value="Ig-like_fold"/>
</dbReference>
<dbReference type="Gene3D" id="2.60.40.10">
    <property type="entry name" value="Immunoglobulins"/>
    <property type="match status" value="2"/>
</dbReference>
<feature type="domain" description="Ig-like" evidence="2">
    <location>
        <begin position="31"/>
        <end position="72"/>
    </location>
</feature>
<evidence type="ECO:0000313" key="3">
    <source>
        <dbReference type="Proteomes" id="UP000079169"/>
    </source>
</evidence>
<dbReference type="PANTHER" id="PTHR10075:SF14">
    <property type="entry name" value="CELL ADHESION MOLECULE DSCAM2-RELATED"/>
    <property type="match status" value="1"/>
</dbReference>
<accession>A0A3Q0IWY2</accession>
<dbReference type="Proteomes" id="UP000079169">
    <property type="component" value="Unplaced"/>
</dbReference>
<dbReference type="STRING" id="121845.A0A3Q0IWY2"/>
<sequence>MEDSGMWQCVATNEAGSETVNTWLKVKTSAPIMESPPQNVTVLDGKDTVLTCRVAGAPTPNITWFYQGKICY</sequence>
<dbReference type="AlphaFoldDB" id="A0A3Q0IWY2"/>
<dbReference type="KEGG" id="dci:113467292"/>
<dbReference type="PROSITE" id="PS50835">
    <property type="entry name" value="IG_LIKE"/>
    <property type="match status" value="1"/>
</dbReference>
<dbReference type="InterPro" id="IPR036179">
    <property type="entry name" value="Ig-like_dom_sf"/>
</dbReference>
<keyword evidence="3" id="KW-1185">Reference proteome</keyword>
<reference evidence="4" key="1">
    <citation type="submission" date="2025-08" db="UniProtKB">
        <authorList>
            <consortium name="RefSeq"/>
        </authorList>
    </citation>
    <scope>IDENTIFICATION</scope>
</reference>